<feature type="region of interest" description="Disordered" evidence="1">
    <location>
        <begin position="33"/>
        <end position="61"/>
    </location>
</feature>
<name>A0AAV4NWG9_CAEEX</name>
<comment type="caution">
    <text evidence="2">The sequence shown here is derived from an EMBL/GenBank/DDBJ whole genome shotgun (WGS) entry which is preliminary data.</text>
</comment>
<reference evidence="2 3" key="1">
    <citation type="submission" date="2021-06" db="EMBL/GenBank/DDBJ databases">
        <title>Caerostris extrusa draft genome.</title>
        <authorList>
            <person name="Kono N."/>
            <person name="Arakawa K."/>
        </authorList>
    </citation>
    <scope>NUCLEOTIDE SEQUENCE [LARGE SCALE GENOMIC DNA]</scope>
</reference>
<accession>A0AAV4NWG9</accession>
<proteinExistence type="predicted"/>
<dbReference type="EMBL" id="BPLR01003679">
    <property type="protein sequence ID" value="GIX87402.1"/>
    <property type="molecule type" value="Genomic_DNA"/>
</dbReference>
<evidence type="ECO:0000256" key="1">
    <source>
        <dbReference type="SAM" id="MobiDB-lite"/>
    </source>
</evidence>
<organism evidence="2 3">
    <name type="scientific">Caerostris extrusa</name>
    <name type="common">Bark spider</name>
    <name type="synonym">Caerostris bankana</name>
    <dbReference type="NCBI Taxonomy" id="172846"/>
    <lineage>
        <taxon>Eukaryota</taxon>
        <taxon>Metazoa</taxon>
        <taxon>Ecdysozoa</taxon>
        <taxon>Arthropoda</taxon>
        <taxon>Chelicerata</taxon>
        <taxon>Arachnida</taxon>
        <taxon>Araneae</taxon>
        <taxon>Araneomorphae</taxon>
        <taxon>Entelegynae</taxon>
        <taxon>Araneoidea</taxon>
        <taxon>Araneidae</taxon>
        <taxon>Caerostris</taxon>
    </lineage>
</organism>
<dbReference type="AlphaFoldDB" id="A0AAV4NWG9"/>
<evidence type="ECO:0000313" key="3">
    <source>
        <dbReference type="Proteomes" id="UP001054945"/>
    </source>
</evidence>
<gene>
    <name evidence="2" type="ORF">CEXT_404821</name>
</gene>
<keyword evidence="3" id="KW-1185">Reference proteome</keyword>
<sequence>MSQSVYVPVIKLLTDRQTTLLISLSCMVNKEGIKQSRSPQEPWSIPGTYNPAPPLTPEREAEWTQSNYYKTQSTLIEKRNFYNFLHRYPPLSDLETITQPAKTLVKSGVLTTPSHSCEEAEWTQKVITGAPSSIQFPLELPRLLNEKTFPNSRS</sequence>
<dbReference type="Proteomes" id="UP001054945">
    <property type="component" value="Unassembled WGS sequence"/>
</dbReference>
<evidence type="ECO:0000313" key="2">
    <source>
        <dbReference type="EMBL" id="GIX87402.1"/>
    </source>
</evidence>
<protein>
    <submittedName>
        <fullName evidence="2">Uncharacterized protein</fullName>
    </submittedName>
</protein>